<dbReference type="SUPFAM" id="SSF53167">
    <property type="entry name" value="Purine and uridine phosphorylases"/>
    <property type="match status" value="1"/>
</dbReference>
<keyword evidence="4" id="KW-0328">Glycosyltransferase</keyword>
<evidence type="ECO:0000256" key="5">
    <source>
        <dbReference type="ARBA" id="ARBA00022679"/>
    </source>
</evidence>
<dbReference type="Gene3D" id="3.40.50.1580">
    <property type="entry name" value="Nucleoside phosphorylase domain"/>
    <property type="match status" value="1"/>
</dbReference>
<evidence type="ECO:0000256" key="7">
    <source>
        <dbReference type="ARBA" id="ARBA00023929"/>
    </source>
</evidence>
<keyword evidence="11" id="KW-0812">Transmembrane</keyword>
<evidence type="ECO:0000256" key="4">
    <source>
        <dbReference type="ARBA" id="ARBA00022676"/>
    </source>
</evidence>
<accession>A0AAF5DN18</accession>
<dbReference type="InterPro" id="IPR011268">
    <property type="entry name" value="Purine_phosphorylase"/>
</dbReference>
<dbReference type="SMART" id="SM01190">
    <property type="entry name" value="EMP24_GP25L"/>
    <property type="match status" value="1"/>
</dbReference>
<comment type="catalytic activity">
    <reaction evidence="9">
        <text>guanosine + phosphate = alpha-D-ribose 1-phosphate + guanine</text>
        <dbReference type="Rhea" id="RHEA:13233"/>
        <dbReference type="ChEBI" id="CHEBI:16235"/>
        <dbReference type="ChEBI" id="CHEBI:16750"/>
        <dbReference type="ChEBI" id="CHEBI:43474"/>
        <dbReference type="ChEBI" id="CHEBI:57720"/>
        <dbReference type="EC" id="2.4.2.1"/>
    </reaction>
</comment>
<evidence type="ECO:0000259" key="12">
    <source>
        <dbReference type="PROSITE" id="PS50866"/>
    </source>
</evidence>
<feature type="domain" description="GOLD" evidence="12">
    <location>
        <begin position="302"/>
        <end position="385"/>
    </location>
</feature>
<dbReference type="PANTHER" id="PTHR11904">
    <property type="entry name" value="METHYLTHIOADENOSINE/PURINE NUCLEOSIDE PHOSPHORYLASE"/>
    <property type="match status" value="1"/>
</dbReference>
<proteinExistence type="inferred from homology"/>
<sequence>MNLNSEITVESDLTNYPSLFNEKFNPKNYNHICELAKYILEIGNLPKKPIIGIICGSGLGDIAEILTEKITIPYSKIPGFPTTNIPGHKGRFHAYEHDMNMALCTTPVRIFSLLGCKAIIVSNAAGGIPDKVTYGDIMLVKDHIFMPGLSGMSPLVGINDKRFGPTFVSVHDAYDREFRSVAKNVAEKINLNLKEGILVMSGGPQYETPSEVRLYQTLGANALGMSTAHEVTVARQCGLRCLAFSLITNICNLEVDTAVEVCHEEVLEMSKKAGKTACKFVYEISKTPLELSLTVEVPPGKFQCFFQTINNHKHKHMEIDYQVIDGGDLNINFMTVIGADVLVQEVSKKEGNHKVPLKTLGDYQFCFDNTFSYQSRKVVFFEIYLLDENGEIDEEVFEKHGQNDFDSQKSLDGSGLTLNQFHKSLEKIKHFLNKIEYHQALLRAYESRDRAIMGINLSRVNLWSTINTIVIIFVGCLQVFLIRSLFNENSKIGKLLKRT</sequence>
<comment type="catalytic activity">
    <reaction evidence="6">
        <text>inosine + phosphate = alpha-D-ribose 1-phosphate + hypoxanthine</text>
        <dbReference type="Rhea" id="RHEA:27646"/>
        <dbReference type="ChEBI" id="CHEBI:17368"/>
        <dbReference type="ChEBI" id="CHEBI:17596"/>
        <dbReference type="ChEBI" id="CHEBI:43474"/>
        <dbReference type="ChEBI" id="CHEBI:57720"/>
        <dbReference type="EC" id="2.4.2.1"/>
    </reaction>
</comment>
<dbReference type="InterPro" id="IPR035994">
    <property type="entry name" value="Nucleoside_phosphorylase_sf"/>
</dbReference>
<dbReference type="GO" id="GO:0004731">
    <property type="term" value="F:purine-nucleoside phosphorylase activity"/>
    <property type="evidence" value="ECO:0007669"/>
    <property type="project" value="UniProtKB-EC"/>
</dbReference>
<evidence type="ECO:0000256" key="11">
    <source>
        <dbReference type="SAM" id="Phobius"/>
    </source>
</evidence>
<comment type="pathway">
    <text evidence="1">Purine metabolism; purine nucleoside salvage.</text>
</comment>
<dbReference type="GO" id="GO:0005737">
    <property type="term" value="C:cytoplasm"/>
    <property type="evidence" value="ECO:0007669"/>
    <property type="project" value="TreeGrafter"/>
</dbReference>
<evidence type="ECO:0000256" key="8">
    <source>
        <dbReference type="ARBA" id="ARBA00023950"/>
    </source>
</evidence>
<evidence type="ECO:0000313" key="14">
    <source>
        <dbReference type="WBParaSite" id="TCONS_00015520.p1"/>
    </source>
</evidence>
<keyword evidence="11" id="KW-0472">Membrane</keyword>
<dbReference type="WBParaSite" id="TCONS_00015520.p1">
    <property type="protein sequence ID" value="TCONS_00015520.p1"/>
    <property type="gene ID" value="XLOC_009933"/>
</dbReference>
<dbReference type="PANTHER" id="PTHR11904:SF9">
    <property type="entry name" value="PURINE NUCLEOSIDE PHOSPHORYLASE-RELATED"/>
    <property type="match status" value="1"/>
</dbReference>
<dbReference type="Proteomes" id="UP000035681">
    <property type="component" value="Unplaced"/>
</dbReference>
<dbReference type="CDD" id="cd09009">
    <property type="entry name" value="PNP-EcPNPII_like"/>
    <property type="match status" value="1"/>
</dbReference>
<evidence type="ECO:0000256" key="2">
    <source>
        <dbReference type="ARBA" id="ARBA00006751"/>
    </source>
</evidence>
<feature type="transmembrane region" description="Helical" evidence="11">
    <location>
        <begin position="462"/>
        <end position="486"/>
    </location>
</feature>
<keyword evidence="11" id="KW-1133">Transmembrane helix</keyword>
<evidence type="ECO:0000256" key="9">
    <source>
        <dbReference type="ARBA" id="ARBA00023970"/>
    </source>
</evidence>
<organism evidence="13 14">
    <name type="scientific">Strongyloides stercoralis</name>
    <name type="common">Threadworm</name>
    <dbReference type="NCBI Taxonomy" id="6248"/>
    <lineage>
        <taxon>Eukaryota</taxon>
        <taxon>Metazoa</taxon>
        <taxon>Ecdysozoa</taxon>
        <taxon>Nematoda</taxon>
        <taxon>Chromadorea</taxon>
        <taxon>Rhabditida</taxon>
        <taxon>Tylenchina</taxon>
        <taxon>Panagrolaimomorpha</taxon>
        <taxon>Strongyloidoidea</taxon>
        <taxon>Strongyloididae</taxon>
        <taxon>Strongyloides</taxon>
    </lineage>
</organism>
<keyword evidence="5" id="KW-0808">Transferase</keyword>
<evidence type="ECO:0000256" key="3">
    <source>
        <dbReference type="ARBA" id="ARBA00011886"/>
    </source>
</evidence>
<dbReference type="GO" id="GO:0009116">
    <property type="term" value="P:nucleoside metabolic process"/>
    <property type="evidence" value="ECO:0007669"/>
    <property type="project" value="InterPro"/>
</dbReference>
<dbReference type="SUPFAM" id="SSF101576">
    <property type="entry name" value="Supernatant protein factor (SPF), C-terminal domain"/>
    <property type="match status" value="1"/>
</dbReference>
<dbReference type="NCBIfam" id="TIGR01697">
    <property type="entry name" value="PNPH-PUNA-XAPA"/>
    <property type="match status" value="1"/>
</dbReference>
<dbReference type="Pfam" id="PF01105">
    <property type="entry name" value="EMP24_GP25L"/>
    <property type="match status" value="1"/>
</dbReference>
<comment type="catalytic activity">
    <reaction evidence="8">
        <text>2'-deoxyinosine + phosphate = 2-deoxy-alpha-D-ribose 1-phosphate + hypoxanthine</text>
        <dbReference type="Rhea" id="RHEA:27750"/>
        <dbReference type="ChEBI" id="CHEBI:17368"/>
        <dbReference type="ChEBI" id="CHEBI:28997"/>
        <dbReference type="ChEBI" id="CHEBI:43474"/>
        <dbReference type="ChEBI" id="CHEBI:57259"/>
        <dbReference type="EC" id="2.4.2.1"/>
    </reaction>
</comment>
<evidence type="ECO:0000256" key="10">
    <source>
        <dbReference type="ARBA" id="ARBA00031036"/>
    </source>
</evidence>
<name>A0AAF5DN18_STRER</name>
<evidence type="ECO:0000313" key="13">
    <source>
        <dbReference type="Proteomes" id="UP000035681"/>
    </source>
</evidence>
<protein>
    <recommendedName>
        <fullName evidence="3">purine-nucleoside phosphorylase</fullName>
        <ecNumber evidence="3">2.4.2.1</ecNumber>
    </recommendedName>
    <alternativeName>
        <fullName evidence="10">Inosine-guanosine phosphorylase</fullName>
    </alternativeName>
</protein>
<dbReference type="Pfam" id="PF01048">
    <property type="entry name" value="PNP_UDP_1"/>
    <property type="match status" value="1"/>
</dbReference>
<dbReference type="InterPro" id="IPR000845">
    <property type="entry name" value="Nucleoside_phosphorylase_d"/>
</dbReference>
<dbReference type="EC" id="2.4.2.1" evidence="3"/>
<evidence type="ECO:0000256" key="1">
    <source>
        <dbReference type="ARBA" id="ARBA00005058"/>
    </source>
</evidence>
<evidence type="ECO:0000256" key="6">
    <source>
        <dbReference type="ARBA" id="ARBA00023918"/>
    </source>
</evidence>
<comment type="similarity">
    <text evidence="2">Belongs to the PNP/MTAP phosphorylase family.</text>
</comment>
<reference evidence="14" key="1">
    <citation type="submission" date="2024-02" db="UniProtKB">
        <authorList>
            <consortium name="WormBaseParasite"/>
        </authorList>
    </citation>
    <scope>IDENTIFICATION</scope>
</reference>
<dbReference type="InterPro" id="IPR009038">
    <property type="entry name" value="GOLD_dom"/>
</dbReference>
<comment type="catalytic activity">
    <reaction evidence="7">
        <text>2'-deoxyguanosine + phosphate = 2-deoxy-alpha-D-ribose 1-phosphate + guanine</text>
        <dbReference type="Rhea" id="RHEA:27738"/>
        <dbReference type="ChEBI" id="CHEBI:16235"/>
        <dbReference type="ChEBI" id="CHEBI:17172"/>
        <dbReference type="ChEBI" id="CHEBI:43474"/>
        <dbReference type="ChEBI" id="CHEBI:57259"/>
        <dbReference type="EC" id="2.4.2.1"/>
    </reaction>
</comment>
<dbReference type="PROSITE" id="PS50866">
    <property type="entry name" value="GOLD"/>
    <property type="match status" value="1"/>
</dbReference>
<keyword evidence="13" id="KW-1185">Reference proteome</keyword>
<dbReference type="AlphaFoldDB" id="A0AAF5DN18"/>
<dbReference type="InterPro" id="IPR036598">
    <property type="entry name" value="GOLD_dom_sf"/>
</dbReference>